<dbReference type="AlphaFoldDB" id="A0A6A4SU53"/>
<gene>
    <name evidence="2" type="ORF">F2P81_013698</name>
</gene>
<keyword evidence="1" id="KW-0472">Membrane</keyword>
<organism evidence="2 3">
    <name type="scientific">Scophthalmus maximus</name>
    <name type="common">Turbot</name>
    <name type="synonym">Psetta maxima</name>
    <dbReference type="NCBI Taxonomy" id="52904"/>
    <lineage>
        <taxon>Eukaryota</taxon>
        <taxon>Metazoa</taxon>
        <taxon>Chordata</taxon>
        <taxon>Craniata</taxon>
        <taxon>Vertebrata</taxon>
        <taxon>Euteleostomi</taxon>
        <taxon>Actinopterygii</taxon>
        <taxon>Neopterygii</taxon>
        <taxon>Teleostei</taxon>
        <taxon>Neoteleostei</taxon>
        <taxon>Acanthomorphata</taxon>
        <taxon>Carangaria</taxon>
        <taxon>Pleuronectiformes</taxon>
        <taxon>Pleuronectoidei</taxon>
        <taxon>Scophthalmidae</taxon>
        <taxon>Scophthalmus</taxon>
    </lineage>
</organism>
<evidence type="ECO:0000313" key="2">
    <source>
        <dbReference type="EMBL" id="KAF0033632.1"/>
    </source>
</evidence>
<comment type="caution">
    <text evidence="2">The sequence shown here is derived from an EMBL/GenBank/DDBJ whole genome shotgun (WGS) entry which is preliminary data.</text>
</comment>
<evidence type="ECO:0000256" key="1">
    <source>
        <dbReference type="SAM" id="Phobius"/>
    </source>
</evidence>
<dbReference type="EMBL" id="VEVO01000012">
    <property type="protein sequence ID" value="KAF0033632.1"/>
    <property type="molecule type" value="Genomic_DNA"/>
</dbReference>
<name>A0A6A4SU53_SCOMX</name>
<proteinExistence type="predicted"/>
<sequence>MPDSAGKRFKPTKYIPVSTAAALLVGSTTLFFVFTLNRSEYLQTSSLARCGESAFCSSSYTCCISAEKWSVSATPWGSANPFDAKALMRLDEDQFGVDVTVTSQLQLRWQKYKCESPPEKGEKDVVPLDIRTGNANEDAPLFFIKKTNLGQDAI</sequence>
<keyword evidence="1" id="KW-1133">Transmembrane helix</keyword>
<evidence type="ECO:0000313" key="3">
    <source>
        <dbReference type="Proteomes" id="UP000438429"/>
    </source>
</evidence>
<keyword evidence="1" id="KW-0812">Transmembrane</keyword>
<protein>
    <submittedName>
        <fullName evidence="2">Uncharacterized protein</fullName>
    </submittedName>
</protein>
<accession>A0A6A4SU53</accession>
<feature type="transmembrane region" description="Helical" evidence="1">
    <location>
        <begin position="14"/>
        <end position="36"/>
    </location>
</feature>
<reference evidence="2 3" key="1">
    <citation type="submission" date="2019-06" db="EMBL/GenBank/DDBJ databases">
        <title>Draft genomes of female and male turbot (Scophthalmus maximus).</title>
        <authorList>
            <person name="Xu H."/>
            <person name="Xu X.-W."/>
            <person name="Shao C."/>
            <person name="Chen S."/>
        </authorList>
    </citation>
    <scope>NUCLEOTIDE SEQUENCE [LARGE SCALE GENOMIC DNA]</scope>
    <source>
        <strain evidence="2">Ysfricsl-2016a</strain>
        <tissue evidence="2">Blood</tissue>
    </source>
</reference>
<dbReference type="Proteomes" id="UP000438429">
    <property type="component" value="Unassembled WGS sequence"/>
</dbReference>